<evidence type="ECO:0000313" key="2">
    <source>
        <dbReference type="Proteomes" id="UP000613177"/>
    </source>
</evidence>
<dbReference type="AlphaFoldDB" id="A0A8H7SRX1"/>
<proteinExistence type="predicted"/>
<name>A0A8H7SRX1_9FUNG</name>
<evidence type="ECO:0000313" key="1">
    <source>
        <dbReference type="EMBL" id="KAG2235754.1"/>
    </source>
</evidence>
<dbReference type="EMBL" id="JAEPRE010000028">
    <property type="protein sequence ID" value="KAG2235754.1"/>
    <property type="molecule type" value="Genomic_DNA"/>
</dbReference>
<reference evidence="1" key="1">
    <citation type="submission" date="2021-01" db="EMBL/GenBank/DDBJ databases">
        <title>Metabolic potential, ecology and presence of endohyphal bacteria is reflected in genomic diversity of Mucoromycotina.</title>
        <authorList>
            <person name="Muszewska A."/>
            <person name="Okrasinska A."/>
            <person name="Steczkiewicz K."/>
            <person name="Drgas O."/>
            <person name="Orlowska M."/>
            <person name="Perlinska-Lenart U."/>
            <person name="Aleksandrzak-Piekarczyk T."/>
            <person name="Szatraj K."/>
            <person name="Zielenkiewicz U."/>
            <person name="Pilsyk S."/>
            <person name="Malc E."/>
            <person name="Mieczkowski P."/>
            <person name="Kruszewska J.S."/>
            <person name="Biernat P."/>
            <person name="Pawlowska J."/>
        </authorList>
    </citation>
    <scope>NUCLEOTIDE SEQUENCE</scope>
    <source>
        <strain evidence="1">WA0000018081</strain>
    </source>
</reference>
<sequence length="725" mass="83298">MNPTFNFFDSSLYPKVVRSDSLLITSDEIKKSLKNKLLKHEQDSVGRWNTLKRLRNSVCMWMITKDIYYFGLPGIMDTSNDEDTPFNVDKKHETLIKATCTFDIHDIFGKDLLEKVKYIISNNFVKKYEFLILEDRPTSEARSRSILFPLKRRNTLAPPLVRWLMHLTKLNSLTLINKVTSFPYGVDVNSIMFGTERIAQEAIQNANIHCKPRMLLDEYSAQSLTLFSNSKPNAIFHIDILFAYTKLTLLILDGNGLVKEIFDHDYFVVDKCLPSLGSFFSITKFTALNVISLFIPFADEYLMCDYRFNQHITKNKEIMSKIETILNGRCPSNEAFISTTQRKYHEAFVLMYIAYIKELISAKLPAHLKSNTSVTKVGYFVILEKMLSIQRDLQSTIYTSGLVQKSDDFTKLRIITQGERLLPVIQQSFRLDFPLKCFFVLAHLHEDYVWLTINQVVVEANSEEEQEAIILCDKVLDVPNIYEALGLTMWNSITQNINLIKLCDKHNGSDDCVVSEILSLKAKTNFIGSFKEYIKEHILSENADWNAADINTISLNNVCNCKVSLTVDDIVEICFRPVLQNLASTISASLINVLLFGNYADVEYFFSAIYFNHNSRFQHVLAKILKDEADDFNQEQEVDILFSVLPELPSQLFKPVLEQESFLFKEFTIGTLYQVFSGNYGFSIASYLNGDYFSYKNKITDTENISLSKSIMFPLAIINLKPLEI</sequence>
<accession>A0A8H7SRX1</accession>
<dbReference type="Proteomes" id="UP000613177">
    <property type="component" value="Unassembled WGS sequence"/>
</dbReference>
<keyword evidence="2" id="KW-1185">Reference proteome</keyword>
<comment type="caution">
    <text evidence="1">The sequence shown here is derived from an EMBL/GenBank/DDBJ whole genome shotgun (WGS) entry which is preliminary data.</text>
</comment>
<protein>
    <submittedName>
        <fullName evidence="1">Uncharacterized protein</fullName>
    </submittedName>
</protein>
<organism evidence="1 2">
    <name type="scientific">Thamnidium elegans</name>
    <dbReference type="NCBI Taxonomy" id="101142"/>
    <lineage>
        <taxon>Eukaryota</taxon>
        <taxon>Fungi</taxon>
        <taxon>Fungi incertae sedis</taxon>
        <taxon>Mucoromycota</taxon>
        <taxon>Mucoromycotina</taxon>
        <taxon>Mucoromycetes</taxon>
        <taxon>Mucorales</taxon>
        <taxon>Mucorineae</taxon>
        <taxon>Mucoraceae</taxon>
        <taxon>Thamnidium</taxon>
    </lineage>
</organism>
<gene>
    <name evidence="1" type="ORF">INT48_009169</name>
</gene>